<feature type="domain" description="HTH araC/xylS-type" evidence="5">
    <location>
        <begin position="242"/>
        <end position="343"/>
    </location>
</feature>
<evidence type="ECO:0000256" key="1">
    <source>
        <dbReference type="ARBA" id="ARBA00023015"/>
    </source>
</evidence>
<dbReference type="SMART" id="SM00342">
    <property type="entry name" value="HTH_ARAC"/>
    <property type="match status" value="1"/>
</dbReference>
<reference evidence="6 7" key="1">
    <citation type="journal article" date="2019" name="Microorganisms">
        <title>Genome Insights into the Novel Species Microvirga brassicacearum, a Rapeseed Endophyte with Biotechnological Potential.</title>
        <authorList>
            <person name="Jimenez-Gomez A."/>
            <person name="Saati-Santamaria Z."/>
            <person name="Igual J.M."/>
            <person name="Rivas R."/>
            <person name="Mateos P.F."/>
            <person name="Garcia-Fraile P."/>
        </authorList>
    </citation>
    <scope>NUCLEOTIDE SEQUENCE [LARGE SCALE GENOMIC DNA]</scope>
    <source>
        <strain evidence="6 7">CDVBN77</strain>
    </source>
</reference>
<dbReference type="InterPro" id="IPR009057">
    <property type="entry name" value="Homeodomain-like_sf"/>
</dbReference>
<protein>
    <submittedName>
        <fullName evidence="6">AraC family transcriptional regulator</fullName>
    </submittedName>
</protein>
<evidence type="ECO:0000256" key="3">
    <source>
        <dbReference type="ARBA" id="ARBA00023163"/>
    </source>
</evidence>
<sequence length="345" mass="38661">MLKTGRPNGAHQDLTPPGEDGSLPNRRFTTSRLDEIEDVVCNIITPHKLVPTGRDKHVHAEFEHHGLSDLGLFHIRYGRKLSVELLGDHIDNFVTFVMSVTGSGHLRLGREELPLSSKHGLVFRPHVPKTIHYGSDSETLALVIDRAKITDYCMRMLGRDSSGELDFDPSLRLDDAAGLRWLRLIQYAEAEMGDPHSLIHFIPAARKRLEEMLMAGLLLGHRHNFSDALLRPQSAAAPHYVKRAEAFMEYHYSEPISLADIASHVSVSVRSLQNGFQQFRNTTPMAFLRSVRLSRVHGLLRLADPTTAKVTDIALQCGFNHMGEFAAAYKQVYGKHPSDTLLRKG</sequence>
<gene>
    <name evidence="6" type="ORF">FEZ63_12515</name>
</gene>
<keyword evidence="3" id="KW-0804">Transcription</keyword>
<feature type="region of interest" description="Disordered" evidence="4">
    <location>
        <begin position="1"/>
        <end position="26"/>
    </location>
</feature>
<dbReference type="Pfam" id="PF14525">
    <property type="entry name" value="AraC_binding_2"/>
    <property type="match status" value="1"/>
</dbReference>
<dbReference type="InterPro" id="IPR018060">
    <property type="entry name" value="HTH_AraC"/>
</dbReference>
<proteinExistence type="predicted"/>
<dbReference type="PROSITE" id="PS01124">
    <property type="entry name" value="HTH_ARAC_FAMILY_2"/>
    <property type="match status" value="1"/>
</dbReference>
<dbReference type="GO" id="GO:0003700">
    <property type="term" value="F:DNA-binding transcription factor activity"/>
    <property type="evidence" value="ECO:0007669"/>
    <property type="project" value="InterPro"/>
</dbReference>
<dbReference type="Proteomes" id="UP000325684">
    <property type="component" value="Unassembled WGS sequence"/>
</dbReference>
<dbReference type="Gene3D" id="1.10.10.60">
    <property type="entry name" value="Homeodomain-like"/>
    <property type="match status" value="1"/>
</dbReference>
<name>A0A5N3PAG5_9HYPH</name>
<dbReference type="Pfam" id="PF12833">
    <property type="entry name" value="HTH_18"/>
    <property type="match status" value="1"/>
</dbReference>
<dbReference type="RefSeq" id="WP_150944902.1">
    <property type="nucleotide sequence ID" value="NZ_VCMV01000017.1"/>
</dbReference>
<organism evidence="6 7">
    <name type="scientific">Microvirga brassicacearum</name>
    <dbReference type="NCBI Taxonomy" id="2580413"/>
    <lineage>
        <taxon>Bacteria</taxon>
        <taxon>Pseudomonadati</taxon>
        <taxon>Pseudomonadota</taxon>
        <taxon>Alphaproteobacteria</taxon>
        <taxon>Hyphomicrobiales</taxon>
        <taxon>Methylobacteriaceae</taxon>
        <taxon>Microvirga</taxon>
    </lineage>
</organism>
<dbReference type="AlphaFoldDB" id="A0A5N3PAG5"/>
<comment type="caution">
    <text evidence="6">The sequence shown here is derived from an EMBL/GenBank/DDBJ whole genome shotgun (WGS) entry which is preliminary data.</text>
</comment>
<dbReference type="GO" id="GO:0043565">
    <property type="term" value="F:sequence-specific DNA binding"/>
    <property type="evidence" value="ECO:0007669"/>
    <property type="project" value="InterPro"/>
</dbReference>
<evidence type="ECO:0000256" key="4">
    <source>
        <dbReference type="SAM" id="MobiDB-lite"/>
    </source>
</evidence>
<dbReference type="PANTHER" id="PTHR46796:SF12">
    <property type="entry name" value="HTH-TYPE DNA-BINDING TRANSCRIPTIONAL ACTIVATOR EUTR"/>
    <property type="match status" value="1"/>
</dbReference>
<keyword evidence="7" id="KW-1185">Reference proteome</keyword>
<dbReference type="InterPro" id="IPR050204">
    <property type="entry name" value="AraC_XylS_family_regulators"/>
</dbReference>
<keyword evidence="1" id="KW-0805">Transcription regulation</keyword>
<dbReference type="EMBL" id="VCMV01000017">
    <property type="protein sequence ID" value="KAB0266717.1"/>
    <property type="molecule type" value="Genomic_DNA"/>
</dbReference>
<dbReference type="InterPro" id="IPR035418">
    <property type="entry name" value="AraC-bd_2"/>
</dbReference>
<dbReference type="OrthoDB" id="7285481at2"/>
<evidence type="ECO:0000313" key="7">
    <source>
        <dbReference type="Proteomes" id="UP000325684"/>
    </source>
</evidence>
<dbReference type="SUPFAM" id="SSF46689">
    <property type="entry name" value="Homeodomain-like"/>
    <property type="match status" value="2"/>
</dbReference>
<evidence type="ECO:0000259" key="5">
    <source>
        <dbReference type="PROSITE" id="PS01124"/>
    </source>
</evidence>
<accession>A0A5N3PAG5</accession>
<keyword evidence="2" id="KW-0238">DNA-binding</keyword>
<evidence type="ECO:0000256" key="2">
    <source>
        <dbReference type="ARBA" id="ARBA00023125"/>
    </source>
</evidence>
<dbReference type="PANTHER" id="PTHR46796">
    <property type="entry name" value="HTH-TYPE TRANSCRIPTIONAL ACTIVATOR RHAS-RELATED"/>
    <property type="match status" value="1"/>
</dbReference>
<evidence type="ECO:0000313" key="6">
    <source>
        <dbReference type="EMBL" id="KAB0266717.1"/>
    </source>
</evidence>